<comment type="subcellular location">
    <subcellularLocation>
        <location evidence="8">Cytoplasm</location>
    </subcellularLocation>
</comment>
<evidence type="ECO:0000313" key="10">
    <source>
        <dbReference type="Proteomes" id="UP000070427"/>
    </source>
</evidence>
<dbReference type="Pfam" id="PF13507">
    <property type="entry name" value="GATase_5"/>
    <property type="match status" value="1"/>
</dbReference>
<keyword evidence="4 8" id="KW-0658">Purine biosynthesis</keyword>
<dbReference type="EMBL" id="LOED01000001">
    <property type="protein sequence ID" value="KXG78715.1"/>
    <property type="molecule type" value="Genomic_DNA"/>
</dbReference>
<evidence type="ECO:0000256" key="6">
    <source>
        <dbReference type="ARBA" id="ARBA00022840"/>
    </source>
</evidence>
<dbReference type="GO" id="GO:0005524">
    <property type="term" value="F:ATP binding"/>
    <property type="evidence" value="ECO:0007669"/>
    <property type="project" value="UniProtKB-KW"/>
</dbReference>
<dbReference type="RefSeq" id="WP_066350603.1">
    <property type="nucleotide sequence ID" value="NZ_LOED01000001.1"/>
</dbReference>
<feature type="active site" evidence="8">
    <location>
        <position position="204"/>
    </location>
</feature>
<dbReference type="InterPro" id="IPR029062">
    <property type="entry name" value="Class_I_gatase-like"/>
</dbReference>
<dbReference type="STRING" id="520764.AN618_00530"/>
<dbReference type="GO" id="GO:0005737">
    <property type="term" value="C:cytoplasm"/>
    <property type="evidence" value="ECO:0007669"/>
    <property type="project" value="UniProtKB-SubCell"/>
</dbReference>
<dbReference type="SMART" id="SM01211">
    <property type="entry name" value="GATase_5"/>
    <property type="match status" value="1"/>
</dbReference>
<keyword evidence="3 8" id="KW-0547">Nucleotide-binding</keyword>
<evidence type="ECO:0000256" key="5">
    <source>
        <dbReference type="ARBA" id="ARBA00022801"/>
    </source>
</evidence>
<dbReference type="Gene3D" id="3.40.50.880">
    <property type="match status" value="1"/>
</dbReference>
<dbReference type="NCBIfam" id="TIGR01737">
    <property type="entry name" value="FGAM_synth_I"/>
    <property type="match status" value="1"/>
</dbReference>
<dbReference type="InParanoid" id="A0A140LDU0"/>
<keyword evidence="2 8" id="KW-0436">Ligase</keyword>
<evidence type="ECO:0000256" key="1">
    <source>
        <dbReference type="ARBA" id="ARBA00022490"/>
    </source>
</evidence>
<dbReference type="CDD" id="cd01740">
    <property type="entry name" value="GATase1_FGAR_AT"/>
    <property type="match status" value="1"/>
</dbReference>
<dbReference type="PANTHER" id="PTHR47552:SF1">
    <property type="entry name" value="PHOSPHORIBOSYLFORMYLGLYCINAMIDINE SYNTHASE SUBUNIT PURQ"/>
    <property type="match status" value="1"/>
</dbReference>
<dbReference type="PANTHER" id="PTHR47552">
    <property type="entry name" value="PHOSPHORIBOSYLFORMYLGLYCINAMIDINE SYNTHASE SUBUNIT PURQ"/>
    <property type="match status" value="1"/>
</dbReference>
<feature type="active site" description="Nucleophile" evidence="8">
    <location>
        <position position="87"/>
    </location>
</feature>
<evidence type="ECO:0000256" key="3">
    <source>
        <dbReference type="ARBA" id="ARBA00022741"/>
    </source>
</evidence>
<dbReference type="NCBIfam" id="NF002957">
    <property type="entry name" value="PRK03619.1"/>
    <property type="match status" value="1"/>
</dbReference>
<dbReference type="Proteomes" id="UP000070427">
    <property type="component" value="Unassembled WGS sequence"/>
</dbReference>
<dbReference type="PATRIC" id="fig|520764.3.peg.57"/>
<gene>
    <name evidence="8 9" type="primary">purQ</name>
    <name evidence="9" type="ORF">AN618_00530</name>
</gene>
<reference evidence="9 10" key="1">
    <citation type="submission" date="2015-12" db="EMBL/GenBank/DDBJ databases">
        <title>Draft genome sequnece of Fervidicola ferrireducens strain Y170.</title>
        <authorList>
            <person name="Patel B.K."/>
        </authorList>
    </citation>
    <scope>NUCLEOTIDE SEQUENCE [LARGE SCALE GENOMIC DNA]</scope>
    <source>
        <strain evidence="9 10">Y170</strain>
    </source>
</reference>
<dbReference type="InterPro" id="IPR010075">
    <property type="entry name" value="PRibForGlyAmidine_synth_PurQ"/>
</dbReference>
<protein>
    <recommendedName>
        <fullName evidence="8">Phosphoribosylformylglycinamidine synthase subunit PurQ</fullName>
        <shortName evidence="8">FGAM synthase</shortName>
        <ecNumber evidence="8">6.3.5.3</ecNumber>
    </recommendedName>
    <alternativeName>
        <fullName evidence="8">Formylglycinamide ribonucleotide amidotransferase subunit I</fullName>
        <shortName evidence="8">FGAR amidotransferase I</shortName>
        <shortName evidence="8">FGAR-AT I</shortName>
    </alternativeName>
    <alternativeName>
        <fullName evidence="8">Glutaminase PurQ</fullName>
        <ecNumber evidence="8">3.5.1.2</ecNumber>
    </alternativeName>
    <alternativeName>
        <fullName evidence="8">Phosphoribosylformylglycinamidine synthase subunit I</fullName>
    </alternativeName>
</protein>
<keyword evidence="6 8" id="KW-0067">ATP-binding</keyword>
<evidence type="ECO:0000256" key="2">
    <source>
        <dbReference type="ARBA" id="ARBA00022598"/>
    </source>
</evidence>
<dbReference type="HAMAP" id="MF_00421">
    <property type="entry name" value="PurQ"/>
    <property type="match status" value="1"/>
</dbReference>
<keyword evidence="1 8" id="KW-0963">Cytoplasm</keyword>
<evidence type="ECO:0000256" key="7">
    <source>
        <dbReference type="ARBA" id="ARBA00022962"/>
    </source>
</evidence>
<sequence>MRCAVIVFPGSNCDVDCFHVWKDVLGQPTEYVFHKERFSAEDFDLIILPGGFSYGDYLRAGAIARFSPAMDSVYKAAEKGKLILGICNGFQILLEAGLLPGAMMKNRDLKFHCHDVYLKVGTADSPFTNMYLPGEVVKMPIAHGEGNYYADADTIERLKREDRIVFYYSDEKGNITDEANPNGSAENIAGILNEERNVLGMMPHPERCAEEILGNTDGKRLFMSILEYLEGRVKIGKSRRS</sequence>
<dbReference type="GO" id="GO:0004359">
    <property type="term" value="F:glutaminase activity"/>
    <property type="evidence" value="ECO:0007669"/>
    <property type="project" value="UniProtKB-EC"/>
</dbReference>
<comment type="pathway">
    <text evidence="8">Purine metabolism; IMP biosynthesis via de novo pathway; 5-amino-1-(5-phospho-D-ribosyl)imidazole from N(2)-formyl-N(1)-(5-phospho-D-ribosyl)glycinamide: step 1/2.</text>
</comment>
<dbReference type="EC" id="3.5.1.2" evidence="8"/>
<evidence type="ECO:0000256" key="8">
    <source>
        <dbReference type="HAMAP-Rule" id="MF_00421"/>
    </source>
</evidence>
<feature type="active site" evidence="8">
    <location>
        <position position="206"/>
    </location>
</feature>
<dbReference type="UniPathway" id="UPA00074">
    <property type="reaction ID" value="UER00128"/>
</dbReference>
<dbReference type="AlphaFoldDB" id="A0A140LDU0"/>
<comment type="function">
    <text evidence="8">Part of the phosphoribosylformylglycinamidine synthase complex involved in the purines biosynthetic pathway. Catalyzes the ATP-dependent conversion of formylglycinamide ribonucleotide (FGAR) and glutamine to yield formylglycinamidine ribonucleotide (FGAM) and glutamate. The FGAM synthase complex is composed of three subunits. PurQ produces an ammonia molecule by converting glutamine to glutamate. PurL transfers the ammonia molecule to FGAR to form FGAM in an ATP-dependent manner. PurS interacts with PurQ and PurL and is thought to assist in the transfer of the ammonia molecule from PurQ to PurL.</text>
</comment>
<dbReference type="GO" id="GO:0006189">
    <property type="term" value="P:'de novo' IMP biosynthetic process"/>
    <property type="evidence" value="ECO:0007669"/>
    <property type="project" value="UniProtKB-UniRule"/>
</dbReference>
<comment type="caution">
    <text evidence="9">The sequence shown here is derived from an EMBL/GenBank/DDBJ whole genome shotgun (WGS) entry which is preliminary data.</text>
</comment>
<comment type="subunit">
    <text evidence="8">Part of the FGAM synthase complex composed of 1 PurL, 1 PurQ and 2 PurS subunits.</text>
</comment>
<keyword evidence="5 8" id="KW-0378">Hydrolase</keyword>
<dbReference type="PROSITE" id="PS51273">
    <property type="entry name" value="GATASE_TYPE_1"/>
    <property type="match status" value="1"/>
</dbReference>
<accession>A0A140LDU0</accession>
<dbReference type="SUPFAM" id="SSF52317">
    <property type="entry name" value="Class I glutamine amidotransferase-like"/>
    <property type="match status" value="1"/>
</dbReference>
<comment type="catalytic activity">
    <reaction evidence="8">
        <text>L-glutamine + H2O = L-glutamate + NH4(+)</text>
        <dbReference type="Rhea" id="RHEA:15889"/>
        <dbReference type="ChEBI" id="CHEBI:15377"/>
        <dbReference type="ChEBI" id="CHEBI:28938"/>
        <dbReference type="ChEBI" id="CHEBI:29985"/>
        <dbReference type="ChEBI" id="CHEBI:58359"/>
        <dbReference type="EC" id="3.5.1.2"/>
    </reaction>
</comment>
<dbReference type="GO" id="GO:0004642">
    <property type="term" value="F:phosphoribosylformylglycinamidine synthase activity"/>
    <property type="evidence" value="ECO:0007669"/>
    <property type="project" value="UniProtKB-UniRule"/>
</dbReference>
<keyword evidence="10" id="KW-1185">Reference proteome</keyword>
<evidence type="ECO:0000256" key="4">
    <source>
        <dbReference type="ARBA" id="ARBA00022755"/>
    </source>
</evidence>
<proteinExistence type="inferred from homology"/>
<comment type="catalytic activity">
    <reaction evidence="8">
        <text>N(2)-formyl-N(1)-(5-phospho-beta-D-ribosyl)glycinamide + L-glutamine + ATP + H2O = 2-formamido-N(1)-(5-O-phospho-beta-D-ribosyl)acetamidine + L-glutamate + ADP + phosphate + H(+)</text>
        <dbReference type="Rhea" id="RHEA:17129"/>
        <dbReference type="ChEBI" id="CHEBI:15377"/>
        <dbReference type="ChEBI" id="CHEBI:15378"/>
        <dbReference type="ChEBI" id="CHEBI:29985"/>
        <dbReference type="ChEBI" id="CHEBI:30616"/>
        <dbReference type="ChEBI" id="CHEBI:43474"/>
        <dbReference type="ChEBI" id="CHEBI:58359"/>
        <dbReference type="ChEBI" id="CHEBI:147286"/>
        <dbReference type="ChEBI" id="CHEBI:147287"/>
        <dbReference type="ChEBI" id="CHEBI:456216"/>
        <dbReference type="EC" id="6.3.5.3"/>
    </reaction>
</comment>
<dbReference type="OrthoDB" id="9804441at2"/>
<evidence type="ECO:0000313" key="9">
    <source>
        <dbReference type="EMBL" id="KXG78715.1"/>
    </source>
</evidence>
<dbReference type="EC" id="6.3.5.3" evidence="8"/>
<dbReference type="FunCoup" id="A0A140LDU0">
    <property type="interactions" value="134"/>
</dbReference>
<organism evidence="9 10">
    <name type="scientific">Fervidicola ferrireducens</name>
    <dbReference type="NCBI Taxonomy" id="520764"/>
    <lineage>
        <taxon>Bacteria</taxon>
        <taxon>Bacillati</taxon>
        <taxon>Bacillota</taxon>
        <taxon>Clostridia</taxon>
        <taxon>Thermosediminibacterales</taxon>
        <taxon>Thermosediminibacteraceae</taxon>
        <taxon>Fervidicola</taxon>
    </lineage>
</organism>
<keyword evidence="7 8" id="KW-0315">Glutamine amidotransferase</keyword>
<dbReference type="PIRSF" id="PIRSF001586">
    <property type="entry name" value="FGAM_synth_I"/>
    <property type="match status" value="1"/>
</dbReference>
<name>A0A140LDU0_9FIRM</name>